<accession>A0A0C9U2N8</accession>
<name>A0A0C9U2N8_SPHS4</name>
<dbReference type="EMBL" id="KN837307">
    <property type="protein sequence ID" value="KIJ28394.1"/>
    <property type="molecule type" value="Genomic_DNA"/>
</dbReference>
<dbReference type="Proteomes" id="UP000054279">
    <property type="component" value="Unassembled WGS sequence"/>
</dbReference>
<protein>
    <submittedName>
        <fullName evidence="1">Uncharacterized protein</fullName>
    </submittedName>
</protein>
<organism evidence="1 2">
    <name type="scientific">Sphaerobolus stellatus (strain SS14)</name>
    <dbReference type="NCBI Taxonomy" id="990650"/>
    <lineage>
        <taxon>Eukaryota</taxon>
        <taxon>Fungi</taxon>
        <taxon>Dikarya</taxon>
        <taxon>Basidiomycota</taxon>
        <taxon>Agaricomycotina</taxon>
        <taxon>Agaricomycetes</taxon>
        <taxon>Phallomycetidae</taxon>
        <taxon>Geastrales</taxon>
        <taxon>Sphaerobolaceae</taxon>
        <taxon>Sphaerobolus</taxon>
    </lineage>
</organism>
<dbReference type="AlphaFoldDB" id="A0A0C9U2N8"/>
<proteinExistence type="predicted"/>
<dbReference type="HOGENOM" id="CLU_2869082_0_0_1"/>
<gene>
    <name evidence="1" type="ORF">M422DRAFT_270323</name>
</gene>
<keyword evidence="2" id="KW-1185">Reference proteome</keyword>
<sequence length="64" mass="7307">MLDTVLDALLGTTMVKAFVEELEPWRNDGVAEFVKASGGRIVRVSRWRMHRRTSKKMTPCTAKK</sequence>
<evidence type="ECO:0000313" key="2">
    <source>
        <dbReference type="Proteomes" id="UP000054279"/>
    </source>
</evidence>
<evidence type="ECO:0000313" key="1">
    <source>
        <dbReference type="EMBL" id="KIJ28394.1"/>
    </source>
</evidence>
<reference evidence="1 2" key="1">
    <citation type="submission" date="2014-06" db="EMBL/GenBank/DDBJ databases">
        <title>Evolutionary Origins and Diversification of the Mycorrhizal Mutualists.</title>
        <authorList>
            <consortium name="DOE Joint Genome Institute"/>
            <consortium name="Mycorrhizal Genomics Consortium"/>
            <person name="Kohler A."/>
            <person name="Kuo A."/>
            <person name="Nagy L.G."/>
            <person name="Floudas D."/>
            <person name="Copeland A."/>
            <person name="Barry K.W."/>
            <person name="Cichocki N."/>
            <person name="Veneault-Fourrey C."/>
            <person name="LaButti K."/>
            <person name="Lindquist E.A."/>
            <person name="Lipzen A."/>
            <person name="Lundell T."/>
            <person name="Morin E."/>
            <person name="Murat C."/>
            <person name="Riley R."/>
            <person name="Ohm R."/>
            <person name="Sun H."/>
            <person name="Tunlid A."/>
            <person name="Henrissat B."/>
            <person name="Grigoriev I.V."/>
            <person name="Hibbett D.S."/>
            <person name="Martin F."/>
        </authorList>
    </citation>
    <scope>NUCLEOTIDE SEQUENCE [LARGE SCALE GENOMIC DNA]</scope>
    <source>
        <strain evidence="1 2">SS14</strain>
    </source>
</reference>